<keyword evidence="2" id="KW-1185">Reference proteome</keyword>
<gene>
    <name evidence="1" type="ORF">JMJ56_17740</name>
</gene>
<protein>
    <submittedName>
        <fullName evidence="1">Uncharacterized protein</fullName>
    </submittedName>
</protein>
<dbReference type="Proteomes" id="UP000660885">
    <property type="component" value="Unassembled WGS sequence"/>
</dbReference>
<proteinExistence type="predicted"/>
<evidence type="ECO:0000313" key="1">
    <source>
        <dbReference type="EMBL" id="MBL6079864.1"/>
    </source>
</evidence>
<accession>A0ABS1U592</accession>
<sequence>MGVLIVGGTVALVALLVQRAGGGGAGAAWQAALDQPDGARIAGVAASENGIGIWVQRPDGDRVLVVDPKRGRVSGEIRLGR</sequence>
<evidence type="ECO:0000313" key="2">
    <source>
        <dbReference type="Proteomes" id="UP000660885"/>
    </source>
</evidence>
<comment type="caution">
    <text evidence="1">The sequence shown here is derived from an EMBL/GenBank/DDBJ whole genome shotgun (WGS) entry which is preliminary data.</text>
</comment>
<name>A0ABS1U592_9PROT</name>
<dbReference type="EMBL" id="JAETWB010000009">
    <property type="protein sequence ID" value="MBL6079864.1"/>
    <property type="molecule type" value="Genomic_DNA"/>
</dbReference>
<reference evidence="1 2" key="1">
    <citation type="submission" date="2021-01" db="EMBL/GenBank/DDBJ databases">
        <title>Belnapia mucosa sp. nov. and Belnapia arida sp. nov., isolated from the Tabernas Desert (Almeria, Spain).</title>
        <authorList>
            <person name="Molina-Menor E."/>
            <person name="Vidal-Verdu A."/>
            <person name="Calonge A."/>
            <person name="Satari L."/>
            <person name="Pereto J."/>
            <person name="Porcar M."/>
        </authorList>
    </citation>
    <scope>NUCLEOTIDE SEQUENCE [LARGE SCALE GENOMIC DNA]</scope>
    <source>
        <strain evidence="1 2">T18</strain>
    </source>
</reference>
<organism evidence="1 2">
    <name type="scientific">Belnapia arida</name>
    <dbReference type="NCBI Taxonomy" id="2804533"/>
    <lineage>
        <taxon>Bacteria</taxon>
        <taxon>Pseudomonadati</taxon>
        <taxon>Pseudomonadota</taxon>
        <taxon>Alphaproteobacteria</taxon>
        <taxon>Acetobacterales</taxon>
        <taxon>Roseomonadaceae</taxon>
        <taxon>Belnapia</taxon>
    </lineage>
</organism>